<sequence length="141" mass="16323">MEKKDKVLSDFINHIKKSPILNALKDKVDQVAIQTASFKHEPISLDNLVVGLSNDTDKEILNIIRYENINFIGGELVVLSKSRNIDCFSLDLKLYFQNNNDEIILKEKHKELDFSILDEISKKELMEKKSITYEVNEPNQE</sequence>
<dbReference type="EMBL" id="JABERG010000018">
    <property type="protein sequence ID" value="NNH88723.1"/>
    <property type="molecule type" value="Genomic_DNA"/>
</dbReference>
<dbReference type="Proteomes" id="UP000546536">
    <property type="component" value="Unassembled WGS sequence"/>
</dbReference>
<evidence type="ECO:0000313" key="1">
    <source>
        <dbReference type="EMBL" id="NNH88723.1"/>
    </source>
</evidence>
<comment type="caution">
    <text evidence="1">The sequence shown here is derived from an EMBL/GenBank/DDBJ whole genome shotgun (WGS) entry which is preliminary data.</text>
</comment>
<organism evidence="1 2">
    <name type="scientific">Acinetobacter terrae</name>
    <dbReference type="NCBI Taxonomy" id="2731247"/>
    <lineage>
        <taxon>Bacteria</taxon>
        <taxon>Pseudomonadati</taxon>
        <taxon>Pseudomonadota</taxon>
        <taxon>Gammaproteobacteria</taxon>
        <taxon>Moraxellales</taxon>
        <taxon>Moraxellaceae</taxon>
        <taxon>Acinetobacter</taxon>
        <taxon>Acinetobacter Taxon 24</taxon>
    </lineage>
</organism>
<reference evidence="1 2" key="1">
    <citation type="submission" date="2020-04" db="EMBL/GenBank/DDBJ databases">
        <title>Acinetobacter Taxon 24.</title>
        <authorList>
            <person name="Nemec A."/>
            <person name="Radolfova-Krizova L."/>
            <person name="Higgins P.G."/>
            <person name="Spanelova P."/>
        </authorList>
    </citation>
    <scope>NUCLEOTIDE SEQUENCE [LARGE SCALE GENOMIC DNA]</scope>
    <source>
        <strain evidence="1 2">ANC 4279</strain>
    </source>
</reference>
<name>A0ABX1V545_9GAMM</name>
<accession>A0ABX1V545</accession>
<evidence type="ECO:0000313" key="2">
    <source>
        <dbReference type="Proteomes" id="UP000546536"/>
    </source>
</evidence>
<keyword evidence="2" id="KW-1185">Reference proteome</keyword>
<gene>
    <name evidence="1" type="ORF">HLH13_13595</name>
</gene>
<dbReference type="RefSeq" id="WP_171544981.1">
    <property type="nucleotide sequence ID" value="NZ_JABERG010000018.1"/>
</dbReference>
<proteinExistence type="predicted"/>
<protein>
    <submittedName>
        <fullName evidence="1">Uncharacterized protein</fullName>
    </submittedName>
</protein>